<sequence length="145" mass="16644">MEYKNLLVLTDFSEDAEHAVRTSVEFAKRYEASITLLHVIHDSTNLSFILSDDEYRSVDSKMEKHVERAFKALFEKVPELNSVPCKTKIRRGTPYINCLYELEKGDYDIVFAGSHGESRVKHVLMGSTSEKVLRNSPVDVFVTKR</sequence>
<dbReference type="AlphaFoldDB" id="A0A6P1ZKS4"/>
<dbReference type="PANTHER" id="PTHR46268">
    <property type="entry name" value="STRESS RESPONSE PROTEIN NHAX"/>
    <property type="match status" value="1"/>
</dbReference>
<dbReference type="InterPro" id="IPR006015">
    <property type="entry name" value="Universal_stress_UspA"/>
</dbReference>
<comment type="similarity">
    <text evidence="1">Belongs to the universal stress protein A family.</text>
</comment>
<evidence type="ECO:0000259" key="2">
    <source>
        <dbReference type="Pfam" id="PF00582"/>
    </source>
</evidence>
<dbReference type="InterPro" id="IPR014729">
    <property type="entry name" value="Rossmann-like_a/b/a_fold"/>
</dbReference>
<dbReference type="PANTHER" id="PTHR46268:SF22">
    <property type="entry name" value="SENSOR PROTEIN KDPD-RELATED"/>
    <property type="match status" value="1"/>
</dbReference>
<organism evidence="3 4">
    <name type="scientific">Oceanidesulfovibrio marinus</name>
    <dbReference type="NCBI Taxonomy" id="370038"/>
    <lineage>
        <taxon>Bacteria</taxon>
        <taxon>Pseudomonadati</taxon>
        <taxon>Thermodesulfobacteriota</taxon>
        <taxon>Desulfovibrionia</taxon>
        <taxon>Desulfovibrionales</taxon>
        <taxon>Desulfovibrionaceae</taxon>
        <taxon>Oceanidesulfovibrio</taxon>
    </lineage>
</organism>
<accession>A0A6P1ZKS4</accession>
<dbReference type="Gene3D" id="3.40.50.620">
    <property type="entry name" value="HUPs"/>
    <property type="match status" value="1"/>
</dbReference>
<name>A0A6P1ZKS4_9BACT</name>
<protein>
    <submittedName>
        <fullName evidence="3">Universal stress protein</fullName>
    </submittedName>
</protein>
<dbReference type="RefSeq" id="WP_144234243.1">
    <property type="nucleotide sequence ID" value="NZ_QMIF01000002.1"/>
</dbReference>
<dbReference type="PRINTS" id="PR01438">
    <property type="entry name" value="UNVRSLSTRESS"/>
</dbReference>
<comment type="caution">
    <text evidence="3">The sequence shown here is derived from an EMBL/GenBank/DDBJ whole genome shotgun (WGS) entry which is preliminary data.</text>
</comment>
<dbReference type="EMBL" id="QMIF01000002">
    <property type="protein sequence ID" value="TVM35910.1"/>
    <property type="molecule type" value="Genomic_DNA"/>
</dbReference>
<dbReference type="Pfam" id="PF00582">
    <property type="entry name" value="Usp"/>
    <property type="match status" value="1"/>
</dbReference>
<dbReference type="Proteomes" id="UP000434052">
    <property type="component" value="Unassembled WGS sequence"/>
</dbReference>
<dbReference type="OrthoDB" id="3217301at2"/>
<dbReference type="CDD" id="cd00293">
    <property type="entry name" value="USP-like"/>
    <property type="match status" value="1"/>
</dbReference>
<feature type="domain" description="UspA" evidence="2">
    <location>
        <begin position="3"/>
        <end position="144"/>
    </location>
</feature>
<evidence type="ECO:0000313" key="3">
    <source>
        <dbReference type="EMBL" id="TVM35910.1"/>
    </source>
</evidence>
<dbReference type="InterPro" id="IPR006016">
    <property type="entry name" value="UspA"/>
</dbReference>
<proteinExistence type="inferred from homology"/>
<gene>
    <name evidence="3" type="ORF">DQK91_04455</name>
</gene>
<dbReference type="SUPFAM" id="SSF52402">
    <property type="entry name" value="Adenine nucleotide alpha hydrolases-like"/>
    <property type="match status" value="1"/>
</dbReference>
<reference evidence="3 4" key="1">
    <citation type="submission" date="2018-06" db="EMBL/GenBank/DDBJ databases">
        <title>Complete genome of Desulfovibrio marinus P48SEP.</title>
        <authorList>
            <person name="Crispim J.S."/>
            <person name="Vidigal P.M.P."/>
            <person name="Silva L.C.F."/>
            <person name="Araujo L.C."/>
            <person name="Laguardia C.N."/>
            <person name="Dias R.S."/>
            <person name="Sousa M.P."/>
            <person name="Paula S.O."/>
            <person name="Silva C."/>
        </authorList>
    </citation>
    <scope>NUCLEOTIDE SEQUENCE [LARGE SCALE GENOMIC DNA]</scope>
    <source>
        <strain evidence="3 4">P48SEP</strain>
    </source>
</reference>
<evidence type="ECO:0000313" key="4">
    <source>
        <dbReference type="Proteomes" id="UP000434052"/>
    </source>
</evidence>
<evidence type="ECO:0000256" key="1">
    <source>
        <dbReference type="ARBA" id="ARBA00008791"/>
    </source>
</evidence>